<name>A0A3N4ZQY3_9MICO</name>
<dbReference type="Proteomes" id="UP000280501">
    <property type="component" value="Unassembled WGS sequence"/>
</dbReference>
<sequence>MMSQDIIPMSCDITNTFGLDRLTWCSSSDFA</sequence>
<proteinExistence type="predicted"/>
<gene>
    <name evidence="1" type="ORF">EDD34_2889</name>
</gene>
<accession>A0A3N4ZQY3</accession>
<protein>
    <submittedName>
        <fullName evidence="1">Uncharacterized protein</fullName>
    </submittedName>
</protein>
<dbReference type="AlphaFoldDB" id="A0A3N4ZQY3"/>
<comment type="caution">
    <text evidence="1">The sequence shown here is derived from an EMBL/GenBank/DDBJ whole genome shotgun (WGS) entry which is preliminary data.</text>
</comment>
<keyword evidence="2" id="KW-1185">Reference proteome</keyword>
<dbReference type="EMBL" id="RKQZ01000001">
    <property type="protein sequence ID" value="RPF22241.1"/>
    <property type="molecule type" value="Genomic_DNA"/>
</dbReference>
<reference evidence="1 2" key="1">
    <citation type="submission" date="2018-11" db="EMBL/GenBank/DDBJ databases">
        <title>Sequencing the genomes of 1000 actinobacteria strains.</title>
        <authorList>
            <person name="Klenk H.-P."/>
        </authorList>
    </citation>
    <scope>NUCLEOTIDE SEQUENCE [LARGE SCALE GENOMIC DNA]</scope>
    <source>
        <strain evidence="1 2">DSM 15700</strain>
    </source>
</reference>
<evidence type="ECO:0000313" key="2">
    <source>
        <dbReference type="Proteomes" id="UP000280501"/>
    </source>
</evidence>
<evidence type="ECO:0000313" key="1">
    <source>
        <dbReference type="EMBL" id="RPF22241.1"/>
    </source>
</evidence>
<organism evidence="1 2">
    <name type="scientific">Myceligenerans xiligouense</name>
    <dbReference type="NCBI Taxonomy" id="253184"/>
    <lineage>
        <taxon>Bacteria</taxon>
        <taxon>Bacillati</taxon>
        <taxon>Actinomycetota</taxon>
        <taxon>Actinomycetes</taxon>
        <taxon>Micrococcales</taxon>
        <taxon>Promicromonosporaceae</taxon>
        <taxon>Myceligenerans</taxon>
    </lineage>
</organism>